<evidence type="ECO:0000313" key="2">
    <source>
        <dbReference type="Proteomes" id="UP001500683"/>
    </source>
</evidence>
<comment type="caution">
    <text evidence="1">The sequence shown here is derived from an EMBL/GenBank/DDBJ whole genome shotgun (WGS) entry which is preliminary data.</text>
</comment>
<gene>
    <name evidence="1" type="ORF">GCM10022214_70620</name>
</gene>
<protein>
    <submittedName>
        <fullName evidence="1">Uncharacterized protein</fullName>
    </submittedName>
</protein>
<dbReference type="EMBL" id="BAAAZG010000055">
    <property type="protein sequence ID" value="GAA4096715.1"/>
    <property type="molecule type" value="Genomic_DNA"/>
</dbReference>
<reference evidence="2" key="1">
    <citation type="journal article" date="2019" name="Int. J. Syst. Evol. Microbiol.">
        <title>The Global Catalogue of Microorganisms (GCM) 10K type strain sequencing project: providing services to taxonomists for standard genome sequencing and annotation.</title>
        <authorList>
            <consortium name="The Broad Institute Genomics Platform"/>
            <consortium name="The Broad Institute Genome Sequencing Center for Infectious Disease"/>
            <person name="Wu L."/>
            <person name="Ma J."/>
        </authorList>
    </citation>
    <scope>NUCLEOTIDE SEQUENCE [LARGE SCALE GENOMIC DNA]</scope>
    <source>
        <strain evidence="2">JCM 16702</strain>
    </source>
</reference>
<accession>A0ABP7WUL2</accession>
<dbReference type="Proteomes" id="UP001500683">
    <property type="component" value="Unassembled WGS sequence"/>
</dbReference>
<evidence type="ECO:0000313" key="1">
    <source>
        <dbReference type="EMBL" id="GAA4096715.1"/>
    </source>
</evidence>
<keyword evidence="2" id="KW-1185">Reference proteome</keyword>
<sequence>MYKLTDYLLAIRTTGSPPAPAGVKTVDLVPTGSDDVISATLGGLRASGLTAADFRSRAIFLAPDGPAGLVTYAALCGFSGRRVDAYAGGTVLAFSRLGDDGASFPDAGRPSEFLLWAQVGGPVADGIPTVHLGSAGQEMVSPQAATVIRYAARLRMVPPDSARDALAMFVLVAALRRRADDRFPFLSTGTEPVPVGKNAPDQGIDLERLRQEAVRYRQELRIARRGADIVPPVPLSPHDRRIAEANGVDVRTLLRRLGSSADEEDMWHCPRPRRHSNGDERPSMKVYENGRARCHRCDAERIGPVRLAVDVLGVTPDEAASFILDSDRVVDPRAA</sequence>
<organism evidence="1 2">
    <name type="scientific">Actinomadura miaoliensis</name>
    <dbReference type="NCBI Taxonomy" id="430685"/>
    <lineage>
        <taxon>Bacteria</taxon>
        <taxon>Bacillati</taxon>
        <taxon>Actinomycetota</taxon>
        <taxon>Actinomycetes</taxon>
        <taxon>Streptosporangiales</taxon>
        <taxon>Thermomonosporaceae</taxon>
        <taxon>Actinomadura</taxon>
    </lineage>
</organism>
<dbReference type="RefSeq" id="WP_344956255.1">
    <property type="nucleotide sequence ID" value="NZ_BAAAZG010000055.1"/>
</dbReference>
<name>A0ABP7WUL2_9ACTN</name>
<proteinExistence type="predicted"/>